<comment type="caution">
    <text evidence="3">The sequence shown here is derived from an EMBL/GenBank/DDBJ whole genome shotgun (WGS) entry which is preliminary data.</text>
</comment>
<feature type="transmembrane region" description="Helical" evidence="1">
    <location>
        <begin position="63"/>
        <end position="79"/>
    </location>
</feature>
<feature type="domain" description="LiaF transmembrane" evidence="2">
    <location>
        <begin position="14"/>
        <end position="111"/>
    </location>
</feature>
<dbReference type="RefSeq" id="WP_152838380.1">
    <property type="nucleotide sequence ID" value="NZ_WHUG01000004.1"/>
</dbReference>
<proteinExistence type="predicted"/>
<dbReference type="Pfam" id="PF22570">
    <property type="entry name" value="LiaF-TM"/>
    <property type="match status" value="1"/>
</dbReference>
<dbReference type="Proteomes" id="UP000440498">
    <property type="component" value="Unassembled WGS sequence"/>
</dbReference>
<reference evidence="3 4" key="1">
    <citation type="submission" date="2019-10" db="EMBL/GenBank/DDBJ databases">
        <title>Two novel species isolated from a subtropical stream in China.</title>
        <authorList>
            <person name="Lu H."/>
        </authorList>
    </citation>
    <scope>NUCLEOTIDE SEQUENCE [LARGE SCALE GENOMIC DNA]</scope>
    <source>
        <strain evidence="3 4">FT29W</strain>
    </source>
</reference>
<keyword evidence="1" id="KW-1133">Transmembrane helix</keyword>
<name>A0A6A7N2D6_9BURK</name>
<dbReference type="AlphaFoldDB" id="A0A6A7N2D6"/>
<protein>
    <recommendedName>
        <fullName evidence="2">LiaF transmembrane domain-containing protein</fullName>
    </recommendedName>
</protein>
<evidence type="ECO:0000259" key="2">
    <source>
        <dbReference type="Pfam" id="PF22570"/>
    </source>
</evidence>
<dbReference type="PANTHER" id="PTHR40763">
    <property type="entry name" value="MEMBRANE PROTEIN-RELATED"/>
    <property type="match status" value="1"/>
</dbReference>
<feature type="transmembrane region" description="Helical" evidence="1">
    <location>
        <begin position="40"/>
        <end position="56"/>
    </location>
</feature>
<accession>A0A6A7N2D6</accession>
<evidence type="ECO:0000313" key="3">
    <source>
        <dbReference type="EMBL" id="MQA39090.1"/>
    </source>
</evidence>
<gene>
    <name evidence="3" type="ORF">GEV02_13075</name>
</gene>
<dbReference type="InterPro" id="IPR054331">
    <property type="entry name" value="LiaF_TM"/>
</dbReference>
<organism evidence="3 4">
    <name type="scientific">Rugamonas aquatica</name>
    <dbReference type="NCBI Taxonomy" id="2743357"/>
    <lineage>
        <taxon>Bacteria</taxon>
        <taxon>Pseudomonadati</taxon>
        <taxon>Pseudomonadota</taxon>
        <taxon>Betaproteobacteria</taxon>
        <taxon>Burkholderiales</taxon>
        <taxon>Oxalobacteraceae</taxon>
        <taxon>Telluria group</taxon>
        <taxon>Rugamonas</taxon>
    </lineage>
</organism>
<keyword evidence="4" id="KW-1185">Reference proteome</keyword>
<dbReference type="PANTHER" id="PTHR40763:SF5">
    <property type="entry name" value="MEMBRANE PROTEIN"/>
    <property type="match status" value="1"/>
</dbReference>
<dbReference type="EMBL" id="WHUG01000004">
    <property type="protein sequence ID" value="MQA39090.1"/>
    <property type="molecule type" value="Genomic_DNA"/>
</dbReference>
<sequence length="235" mass="25142">MSTNRQKSPASQLVVGLFVVAVGMVFLLANLGWLDLDFTLHLWPTALIFFGIMKLVQTRTTSGVVVGGALILVGAMILLKETGFISISWRSLWPLLLIAAGLSVVFKSSTGRSFLESSSDSLEKTSGDAVVDITAVMGGFKRRLTTPDFRGGEITAVMGGCDLDLRQSSINGEAVLNVFTMFGGITIKVPVDWTVVLQGTPIMGGFEEKTVPPATADKRLIVRGYAIMGGLEVRN</sequence>
<keyword evidence="1" id="KW-0472">Membrane</keyword>
<keyword evidence="1" id="KW-0812">Transmembrane</keyword>
<evidence type="ECO:0000256" key="1">
    <source>
        <dbReference type="SAM" id="Phobius"/>
    </source>
</evidence>
<feature type="transmembrane region" description="Helical" evidence="1">
    <location>
        <begin position="91"/>
        <end position="109"/>
    </location>
</feature>
<evidence type="ECO:0000313" key="4">
    <source>
        <dbReference type="Proteomes" id="UP000440498"/>
    </source>
</evidence>
<feature type="transmembrane region" description="Helical" evidence="1">
    <location>
        <begin position="12"/>
        <end position="34"/>
    </location>
</feature>